<sequence>MTVTGILLSAVAAVGLQATPAQAAYGVCNTTATYGSEVSIRYPARTDNGISCYIAYRTGSEGAVKAVQDAIYYCYRGTTAYDRMMNAGGRDGIYGDGMVSAMKWLQANRLGLSGSEVDGVYGPTVRDRIEWPLRWPGGTPVGVGDCSKSW</sequence>
<feature type="signal peptide" evidence="1">
    <location>
        <begin position="1"/>
        <end position="23"/>
    </location>
</feature>
<name>A0ABU0TCB6_9ACTN</name>
<protein>
    <submittedName>
        <fullName evidence="2">Peptidoglycan hydrolase-like protein with peptidoglycan-binding domain</fullName>
    </submittedName>
</protein>
<feature type="chain" id="PRO_5046157639" evidence="1">
    <location>
        <begin position="24"/>
        <end position="150"/>
    </location>
</feature>
<comment type="caution">
    <text evidence="2">The sequence shown here is derived from an EMBL/GenBank/DDBJ whole genome shotgun (WGS) entry which is preliminary data.</text>
</comment>
<dbReference type="Proteomes" id="UP001230328">
    <property type="component" value="Unassembled WGS sequence"/>
</dbReference>
<evidence type="ECO:0000313" key="2">
    <source>
        <dbReference type="EMBL" id="MDQ1033439.1"/>
    </source>
</evidence>
<organism evidence="2 3">
    <name type="scientific">Streptomyces umbrinus</name>
    <dbReference type="NCBI Taxonomy" id="67370"/>
    <lineage>
        <taxon>Bacteria</taxon>
        <taxon>Bacillati</taxon>
        <taxon>Actinomycetota</taxon>
        <taxon>Actinomycetes</taxon>
        <taxon>Kitasatosporales</taxon>
        <taxon>Streptomycetaceae</taxon>
        <taxon>Streptomyces</taxon>
        <taxon>Streptomyces phaeochromogenes group</taxon>
    </lineage>
</organism>
<evidence type="ECO:0000313" key="3">
    <source>
        <dbReference type="Proteomes" id="UP001230328"/>
    </source>
</evidence>
<proteinExistence type="predicted"/>
<dbReference type="InterPro" id="IPR036366">
    <property type="entry name" value="PGBDSf"/>
</dbReference>
<accession>A0ABU0TCB6</accession>
<dbReference type="Gene3D" id="1.10.101.10">
    <property type="entry name" value="PGBD-like superfamily/PGBD"/>
    <property type="match status" value="1"/>
</dbReference>
<dbReference type="EMBL" id="JAUSZI010000002">
    <property type="protein sequence ID" value="MDQ1033439.1"/>
    <property type="molecule type" value="Genomic_DNA"/>
</dbReference>
<dbReference type="RefSeq" id="WP_307530705.1">
    <property type="nucleotide sequence ID" value="NZ_JAUSZI010000002.1"/>
</dbReference>
<keyword evidence="3" id="KW-1185">Reference proteome</keyword>
<reference evidence="2 3" key="1">
    <citation type="submission" date="2023-07" db="EMBL/GenBank/DDBJ databases">
        <title>Comparative genomics of wheat-associated soil bacteria to identify genetic determinants of phenazine resistance.</title>
        <authorList>
            <person name="Mouncey N."/>
        </authorList>
    </citation>
    <scope>NUCLEOTIDE SEQUENCE [LARGE SCALE GENOMIC DNA]</scope>
    <source>
        <strain evidence="2 3">V2I4</strain>
    </source>
</reference>
<gene>
    <name evidence="2" type="ORF">QF035_011021</name>
</gene>
<evidence type="ECO:0000256" key="1">
    <source>
        <dbReference type="SAM" id="SignalP"/>
    </source>
</evidence>
<keyword evidence="1" id="KW-0732">Signal</keyword>